<reference evidence="1" key="1">
    <citation type="journal article" date="2014" name="Nat. Commun.">
        <title>The tobacco genome sequence and its comparison with those of tomato and potato.</title>
        <authorList>
            <person name="Sierro N."/>
            <person name="Battey J.N."/>
            <person name="Ouadi S."/>
            <person name="Bakaher N."/>
            <person name="Bovet L."/>
            <person name="Willig A."/>
            <person name="Goepfert S."/>
            <person name="Peitsch M.C."/>
            <person name="Ivanov N.V."/>
        </authorList>
    </citation>
    <scope>NUCLEOTIDE SEQUENCE [LARGE SCALE GENOMIC DNA]</scope>
</reference>
<dbReference type="Proteomes" id="UP000790787">
    <property type="component" value="Chromosome 13"/>
</dbReference>
<organism evidence="1 2">
    <name type="scientific">Nicotiana tabacum</name>
    <name type="common">Common tobacco</name>
    <dbReference type="NCBI Taxonomy" id="4097"/>
    <lineage>
        <taxon>Eukaryota</taxon>
        <taxon>Viridiplantae</taxon>
        <taxon>Streptophyta</taxon>
        <taxon>Embryophyta</taxon>
        <taxon>Tracheophyta</taxon>
        <taxon>Spermatophyta</taxon>
        <taxon>Magnoliopsida</taxon>
        <taxon>eudicotyledons</taxon>
        <taxon>Gunneridae</taxon>
        <taxon>Pentapetalae</taxon>
        <taxon>asterids</taxon>
        <taxon>lamiids</taxon>
        <taxon>Solanales</taxon>
        <taxon>Solanaceae</taxon>
        <taxon>Nicotianoideae</taxon>
        <taxon>Nicotianeae</taxon>
        <taxon>Nicotiana</taxon>
    </lineage>
</organism>
<dbReference type="RefSeq" id="XP_075084971.1">
    <property type="nucleotide sequence ID" value="XM_075228870.1"/>
</dbReference>
<protein>
    <submittedName>
        <fullName evidence="2">Uncharacterized protein LOC142168213</fullName>
    </submittedName>
</protein>
<evidence type="ECO:0000313" key="1">
    <source>
        <dbReference type="Proteomes" id="UP000790787"/>
    </source>
</evidence>
<proteinExistence type="predicted"/>
<gene>
    <name evidence="2" type="primary">LOC142168213</name>
</gene>
<accession>A0AC58SJ20</accession>
<evidence type="ECO:0000313" key="2">
    <source>
        <dbReference type="RefSeq" id="XP_075084971.1"/>
    </source>
</evidence>
<name>A0AC58SJ20_TOBAC</name>
<keyword evidence="1" id="KW-1185">Reference proteome</keyword>
<sequence length="175" mass="19498">MGDAVENTLINVATGVDANVGGSTQADKEFRVDLPHNHPLYLGSADTSGAQLISFQLTGTDNYTIWNRSMRIALRGRNKLGLAEGTWKKKKFCENLWEQWERCNAIVLAWLMNAVTPQLVGGVVFGASAQAVWEDLREKFDKVDGSRSFNLHKEIATLYHGNSSVSVYYTKMKDL</sequence>
<reference evidence="2" key="2">
    <citation type="submission" date="2025-08" db="UniProtKB">
        <authorList>
            <consortium name="RefSeq"/>
        </authorList>
    </citation>
    <scope>IDENTIFICATION</scope>
    <source>
        <tissue evidence="2">Leaf</tissue>
    </source>
</reference>